<name>A0A832EIJ9_9BACT</name>
<dbReference type="CDD" id="cd01335">
    <property type="entry name" value="Radical_SAM"/>
    <property type="match status" value="1"/>
</dbReference>
<evidence type="ECO:0000256" key="3">
    <source>
        <dbReference type="ARBA" id="ARBA00022679"/>
    </source>
</evidence>
<dbReference type="Pfam" id="PF04055">
    <property type="entry name" value="Radical_SAM"/>
    <property type="match status" value="1"/>
</dbReference>
<dbReference type="PIRSF" id="PIRSF005963">
    <property type="entry name" value="Lipoyl_synth"/>
    <property type="match status" value="1"/>
</dbReference>
<dbReference type="InterPro" id="IPR013785">
    <property type="entry name" value="Aldolase_TIM"/>
</dbReference>
<dbReference type="InterPro" id="IPR003698">
    <property type="entry name" value="Lipoyl_synth"/>
</dbReference>
<dbReference type="InterPro" id="IPR007197">
    <property type="entry name" value="rSAM"/>
</dbReference>
<dbReference type="NCBIfam" id="TIGR00510">
    <property type="entry name" value="lipA"/>
    <property type="match status" value="1"/>
</dbReference>
<dbReference type="SFLD" id="SFLDF00271">
    <property type="entry name" value="lipoyl_synthase"/>
    <property type="match status" value="1"/>
</dbReference>
<dbReference type="Gene3D" id="3.20.20.70">
    <property type="entry name" value="Aldolase class I"/>
    <property type="match status" value="1"/>
</dbReference>
<dbReference type="HAMAP" id="MF_00206">
    <property type="entry name" value="Lipoyl_synth"/>
    <property type="match status" value="1"/>
</dbReference>
<evidence type="ECO:0000256" key="7">
    <source>
        <dbReference type="ARBA" id="ARBA00023014"/>
    </source>
</evidence>
<dbReference type="GO" id="GO:0005737">
    <property type="term" value="C:cytoplasm"/>
    <property type="evidence" value="ECO:0007669"/>
    <property type="project" value="UniProtKB-SubCell"/>
</dbReference>
<dbReference type="SFLD" id="SFLDG01058">
    <property type="entry name" value="lipoyl_synthase_like"/>
    <property type="match status" value="1"/>
</dbReference>
<evidence type="ECO:0000256" key="5">
    <source>
        <dbReference type="ARBA" id="ARBA00022723"/>
    </source>
</evidence>
<feature type="binding site" evidence="9">
    <location>
        <position position="74"/>
    </location>
    <ligand>
        <name>[4Fe-4S] cluster</name>
        <dbReference type="ChEBI" id="CHEBI:49883"/>
        <label>2</label>
        <note>4Fe-4S-S-AdoMet</note>
    </ligand>
</feature>
<sequence>MGEPMPEHDAAAPPKDRKPPWLRKRLVLTEPYGEVRALLRHERVHTVCQEARCPNHWECFSQKTATFLILGDQCTRRCGFCAVGHGRPAPPDPDEPDRIARAVCALGLRYVVVTSVTRDDLPDGGASVFAKTIRAIRTAVPGAQVEVLIPDFRGSASSLETVLDAGPDVVNHNVETVPRLYERVRPGADYRRSLSLLRWAFHRAPQTPIKSGIMVGLGETDDEIHQTLEDLLASGCTMLTLGQYLRPTPHLLPVARYVPPEEFHAWREKALALGFRRVASGPWVRSSYHARELYRTLEAGIHPIP</sequence>
<comment type="caution">
    <text evidence="11">The sequence shown here is derived from an EMBL/GenBank/DDBJ whole genome shotgun (WGS) entry which is preliminary data.</text>
</comment>
<dbReference type="SMART" id="SM00729">
    <property type="entry name" value="Elp3"/>
    <property type="match status" value="1"/>
</dbReference>
<dbReference type="NCBIfam" id="NF009544">
    <property type="entry name" value="PRK12928.1"/>
    <property type="match status" value="1"/>
</dbReference>
<dbReference type="GO" id="GO:0051539">
    <property type="term" value="F:4 iron, 4 sulfur cluster binding"/>
    <property type="evidence" value="ECO:0007669"/>
    <property type="project" value="UniProtKB-UniRule"/>
</dbReference>
<reference evidence="11" key="1">
    <citation type="journal article" date="2020" name="mSystems">
        <title>Genome- and Community-Level Interaction Insights into Carbon Utilization and Element Cycling Functions of Hydrothermarchaeota in Hydrothermal Sediment.</title>
        <authorList>
            <person name="Zhou Z."/>
            <person name="Liu Y."/>
            <person name="Xu W."/>
            <person name="Pan J."/>
            <person name="Luo Z.H."/>
            <person name="Li M."/>
        </authorList>
    </citation>
    <scope>NUCLEOTIDE SEQUENCE [LARGE SCALE GENOMIC DNA]</scope>
    <source>
        <strain evidence="11">SpSt-456</strain>
    </source>
</reference>
<evidence type="ECO:0000259" key="10">
    <source>
        <dbReference type="PROSITE" id="PS51918"/>
    </source>
</evidence>
<dbReference type="SUPFAM" id="SSF102114">
    <property type="entry name" value="Radical SAM enzymes"/>
    <property type="match status" value="1"/>
</dbReference>
<keyword evidence="5 9" id="KW-0479">Metal-binding</keyword>
<feature type="binding site" evidence="9">
    <location>
        <position position="81"/>
    </location>
    <ligand>
        <name>[4Fe-4S] cluster</name>
        <dbReference type="ChEBI" id="CHEBI:49883"/>
        <label>2</label>
        <note>4Fe-4S-S-AdoMet</note>
    </ligand>
</feature>
<evidence type="ECO:0000256" key="4">
    <source>
        <dbReference type="ARBA" id="ARBA00022691"/>
    </source>
</evidence>
<feature type="binding site" evidence="9">
    <location>
        <position position="78"/>
    </location>
    <ligand>
        <name>[4Fe-4S] cluster</name>
        <dbReference type="ChEBI" id="CHEBI:49883"/>
        <label>2</label>
        <note>4Fe-4S-S-AdoMet</note>
    </ligand>
</feature>
<keyword evidence="3 9" id="KW-0808">Transferase</keyword>
<dbReference type="NCBIfam" id="NF004019">
    <property type="entry name" value="PRK05481.1"/>
    <property type="match status" value="1"/>
</dbReference>
<dbReference type="PROSITE" id="PS51918">
    <property type="entry name" value="RADICAL_SAM"/>
    <property type="match status" value="1"/>
</dbReference>
<comment type="cofactor">
    <cofactor evidence="9">
        <name>[4Fe-4S] cluster</name>
        <dbReference type="ChEBI" id="CHEBI:49883"/>
    </cofactor>
    <text evidence="9">Binds 2 [4Fe-4S] clusters per subunit. One cluster is coordinated with 3 cysteines and an exchangeable S-adenosyl-L-methionine.</text>
</comment>
<dbReference type="SFLD" id="SFLDS00029">
    <property type="entry name" value="Radical_SAM"/>
    <property type="match status" value="1"/>
</dbReference>
<keyword evidence="1 9" id="KW-0004">4Fe-4S</keyword>
<dbReference type="InterPro" id="IPR058240">
    <property type="entry name" value="rSAM_sf"/>
</dbReference>
<accession>A0A832EIJ9</accession>
<protein>
    <recommendedName>
        <fullName evidence="9">Lipoyl synthase</fullName>
        <ecNumber evidence="9">2.8.1.8</ecNumber>
    </recommendedName>
    <alternativeName>
        <fullName evidence="9">Lip-syn</fullName>
        <shortName evidence="9">LS</shortName>
    </alternativeName>
    <alternativeName>
        <fullName evidence="9">Lipoate synthase</fullName>
    </alternativeName>
    <alternativeName>
        <fullName evidence="9">Lipoic acid synthase</fullName>
    </alternativeName>
    <alternativeName>
        <fullName evidence="9">Sulfur insertion protein LipA</fullName>
    </alternativeName>
</protein>
<dbReference type="InterPro" id="IPR006638">
    <property type="entry name" value="Elp3/MiaA/NifB-like_rSAM"/>
</dbReference>
<evidence type="ECO:0000256" key="8">
    <source>
        <dbReference type="ARBA" id="ARBA00047326"/>
    </source>
</evidence>
<dbReference type="PANTHER" id="PTHR10949:SF0">
    <property type="entry name" value="LIPOYL SYNTHASE, MITOCHONDRIAL"/>
    <property type="match status" value="1"/>
</dbReference>
<proteinExistence type="inferred from homology"/>
<dbReference type="PANTHER" id="PTHR10949">
    <property type="entry name" value="LIPOYL SYNTHASE"/>
    <property type="match status" value="1"/>
</dbReference>
<comment type="function">
    <text evidence="9">Catalyzes the radical-mediated insertion of two sulfur atoms into the C-6 and C-8 positions of the octanoyl moiety bound to the lipoyl domains of lipoate-dependent enzymes, thereby converting the octanoylated domains into lipoylated derivatives.</text>
</comment>
<evidence type="ECO:0000313" key="11">
    <source>
        <dbReference type="EMBL" id="HFK96325.1"/>
    </source>
</evidence>
<dbReference type="AlphaFoldDB" id="A0A832EIJ9"/>
<comment type="pathway">
    <text evidence="9">Protein modification; protein lipoylation via endogenous pathway; protein N(6)-(lipoyl)lysine from octanoyl-[acyl-carrier-protein]: step 2/2.</text>
</comment>
<dbReference type="EMBL" id="DSTK01000012">
    <property type="protein sequence ID" value="HFK96325.1"/>
    <property type="molecule type" value="Genomic_DNA"/>
</dbReference>
<dbReference type="EC" id="2.8.1.8" evidence="9"/>
<keyword evidence="2 9" id="KW-0963">Cytoplasm</keyword>
<keyword evidence="4 9" id="KW-0949">S-adenosyl-L-methionine</keyword>
<feature type="domain" description="Radical SAM core" evidence="10">
    <location>
        <begin position="60"/>
        <end position="276"/>
    </location>
</feature>
<organism evidence="11">
    <name type="scientific">Desulfacinum infernum</name>
    <dbReference type="NCBI Taxonomy" id="35837"/>
    <lineage>
        <taxon>Bacteria</taxon>
        <taxon>Pseudomonadati</taxon>
        <taxon>Thermodesulfobacteriota</taxon>
        <taxon>Syntrophobacteria</taxon>
        <taxon>Syntrophobacterales</taxon>
        <taxon>Syntrophobacteraceae</taxon>
        <taxon>Desulfacinum</taxon>
    </lineage>
</organism>
<comment type="similarity">
    <text evidence="9">Belongs to the radical SAM superfamily. Lipoyl synthase family.</text>
</comment>
<dbReference type="GO" id="GO:0046872">
    <property type="term" value="F:metal ion binding"/>
    <property type="evidence" value="ECO:0007669"/>
    <property type="project" value="UniProtKB-KW"/>
</dbReference>
<feature type="binding site" evidence="9">
    <location>
        <position position="53"/>
    </location>
    <ligand>
        <name>[4Fe-4S] cluster</name>
        <dbReference type="ChEBI" id="CHEBI:49883"/>
        <label>1</label>
    </ligand>
</feature>
<dbReference type="FunFam" id="3.20.20.70:FF:000040">
    <property type="entry name" value="Lipoyl synthase"/>
    <property type="match status" value="1"/>
</dbReference>
<feature type="binding site" evidence="9">
    <location>
        <position position="48"/>
    </location>
    <ligand>
        <name>[4Fe-4S] cluster</name>
        <dbReference type="ChEBI" id="CHEBI:49883"/>
        <label>1</label>
    </ligand>
</feature>
<feature type="binding site" evidence="9">
    <location>
        <position position="287"/>
    </location>
    <ligand>
        <name>[4Fe-4S] cluster</name>
        <dbReference type="ChEBI" id="CHEBI:49883"/>
        <label>1</label>
    </ligand>
</feature>
<dbReference type="GO" id="GO:0009249">
    <property type="term" value="P:protein lipoylation"/>
    <property type="evidence" value="ECO:0007669"/>
    <property type="project" value="UniProtKB-UniRule"/>
</dbReference>
<feature type="binding site" evidence="9">
    <location>
        <position position="59"/>
    </location>
    <ligand>
        <name>[4Fe-4S] cluster</name>
        <dbReference type="ChEBI" id="CHEBI:49883"/>
        <label>1</label>
    </ligand>
</feature>
<dbReference type="GO" id="GO:0016992">
    <property type="term" value="F:lipoate synthase activity"/>
    <property type="evidence" value="ECO:0007669"/>
    <property type="project" value="UniProtKB-UniRule"/>
</dbReference>
<evidence type="ECO:0000256" key="6">
    <source>
        <dbReference type="ARBA" id="ARBA00023004"/>
    </source>
</evidence>
<comment type="catalytic activity">
    <reaction evidence="8 9">
        <text>[[Fe-S] cluster scaffold protein carrying a second [4Fe-4S](2+) cluster] + N(6)-octanoyl-L-lysyl-[protein] + 2 oxidized [2Fe-2S]-[ferredoxin] + 2 S-adenosyl-L-methionine + 4 H(+) = [[Fe-S] cluster scaffold protein] + N(6)-[(R)-dihydrolipoyl]-L-lysyl-[protein] + 4 Fe(3+) + 2 hydrogen sulfide + 2 5'-deoxyadenosine + 2 L-methionine + 2 reduced [2Fe-2S]-[ferredoxin]</text>
        <dbReference type="Rhea" id="RHEA:16585"/>
        <dbReference type="Rhea" id="RHEA-COMP:9928"/>
        <dbReference type="Rhea" id="RHEA-COMP:10000"/>
        <dbReference type="Rhea" id="RHEA-COMP:10001"/>
        <dbReference type="Rhea" id="RHEA-COMP:10475"/>
        <dbReference type="Rhea" id="RHEA-COMP:14568"/>
        <dbReference type="Rhea" id="RHEA-COMP:14569"/>
        <dbReference type="ChEBI" id="CHEBI:15378"/>
        <dbReference type="ChEBI" id="CHEBI:17319"/>
        <dbReference type="ChEBI" id="CHEBI:29034"/>
        <dbReference type="ChEBI" id="CHEBI:29919"/>
        <dbReference type="ChEBI" id="CHEBI:33722"/>
        <dbReference type="ChEBI" id="CHEBI:33737"/>
        <dbReference type="ChEBI" id="CHEBI:33738"/>
        <dbReference type="ChEBI" id="CHEBI:57844"/>
        <dbReference type="ChEBI" id="CHEBI:59789"/>
        <dbReference type="ChEBI" id="CHEBI:78809"/>
        <dbReference type="ChEBI" id="CHEBI:83100"/>
        <dbReference type="EC" id="2.8.1.8"/>
    </reaction>
</comment>
<dbReference type="UniPathway" id="UPA00538">
    <property type="reaction ID" value="UER00593"/>
</dbReference>
<evidence type="ECO:0000256" key="9">
    <source>
        <dbReference type="HAMAP-Rule" id="MF_00206"/>
    </source>
</evidence>
<evidence type="ECO:0000256" key="2">
    <source>
        <dbReference type="ARBA" id="ARBA00022490"/>
    </source>
</evidence>
<comment type="subcellular location">
    <subcellularLocation>
        <location evidence="9">Cytoplasm</location>
    </subcellularLocation>
</comment>
<keyword evidence="6 9" id="KW-0408">Iron</keyword>
<keyword evidence="7 9" id="KW-0411">Iron-sulfur</keyword>
<gene>
    <name evidence="9 11" type="primary">lipA</name>
    <name evidence="11" type="ORF">ENS06_03245</name>
</gene>
<evidence type="ECO:0000256" key="1">
    <source>
        <dbReference type="ARBA" id="ARBA00022485"/>
    </source>
</evidence>